<dbReference type="Gene3D" id="1.10.4030.10">
    <property type="entry name" value="Porin chaperone SurA, peptide-binding domain"/>
    <property type="match status" value="1"/>
</dbReference>
<evidence type="ECO:0000256" key="7">
    <source>
        <dbReference type="SAM" id="SignalP"/>
    </source>
</evidence>
<dbReference type="STRING" id="502025.Hoch_4874"/>
<proteinExistence type="predicted"/>
<evidence type="ECO:0000313" key="10">
    <source>
        <dbReference type="Proteomes" id="UP000001880"/>
    </source>
</evidence>
<protein>
    <submittedName>
        <fullName evidence="9">PpiC-type peptidyl-prolyl cis-trans isomerase</fullName>
    </submittedName>
</protein>
<dbReference type="Gene3D" id="3.10.50.40">
    <property type="match status" value="1"/>
</dbReference>
<evidence type="ECO:0000256" key="4">
    <source>
        <dbReference type="ARBA" id="ARBA00023186"/>
    </source>
</evidence>
<keyword evidence="5 6" id="KW-0413">Isomerase</keyword>
<dbReference type="InterPro" id="IPR046357">
    <property type="entry name" value="PPIase_dom_sf"/>
</dbReference>
<dbReference type="SUPFAM" id="SSF54534">
    <property type="entry name" value="FKBP-like"/>
    <property type="match status" value="1"/>
</dbReference>
<evidence type="ECO:0000256" key="5">
    <source>
        <dbReference type="ARBA" id="ARBA00023235"/>
    </source>
</evidence>
<dbReference type="GO" id="GO:0003755">
    <property type="term" value="F:peptidyl-prolyl cis-trans isomerase activity"/>
    <property type="evidence" value="ECO:0007669"/>
    <property type="project" value="UniProtKB-KW"/>
</dbReference>
<dbReference type="PANTHER" id="PTHR47637">
    <property type="entry name" value="CHAPERONE SURA"/>
    <property type="match status" value="1"/>
</dbReference>
<dbReference type="InterPro" id="IPR050280">
    <property type="entry name" value="OMP_Chaperone_SurA"/>
</dbReference>
<dbReference type="InterPro" id="IPR015391">
    <property type="entry name" value="SurA_N"/>
</dbReference>
<keyword evidence="1 7" id="KW-0732">Signal</keyword>
<dbReference type="AlphaFoldDB" id="D0LTZ9"/>
<evidence type="ECO:0000256" key="1">
    <source>
        <dbReference type="ARBA" id="ARBA00022729"/>
    </source>
</evidence>
<dbReference type="EMBL" id="CP001804">
    <property type="protein sequence ID" value="ACY17363.1"/>
    <property type="molecule type" value="Genomic_DNA"/>
</dbReference>
<dbReference type="PANTHER" id="PTHR47637:SF1">
    <property type="entry name" value="CHAPERONE SURA"/>
    <property type="match status" value="1"/>
</dbReference>
<evidence type="ECO:0000313" key="9">
    <source>
        <dbReference type="EMBL" id="ACY17363.1"/>
    </source>
</evidence>
<evidence type="ECO:0000256" key="2">
    <source>
        <dbReference type="ARBA" id="ARBA00022764"/>
    </source>
</evidence>
<dbReference type="KEGG" id="hoh:Hoch_4874"/>
<dbReference type="InterPro" id="IPR000297">
    <property type="entry name" value="PPIase_PpiC"/>
</dbReference>
<dbReference type="Pfam" id="PF09312">
    <property type="entry name" value="SurA_N"/>
    <property type="match status" value="1"/>
</dbReference>
<evidence type="ECO:0000256" key="6">
    <source>
        <dbReference type="PROSITE-ProRule" id="PRU00278"/>
    </source>
</evidence>
<feature type="domain" description="PpiC" evidence="8">
    <location>
        <begin position="201"/>
        <end position="303"/>
    </location>
</feature>
<keyword evidence="2" id="KW-0574">Periplasm</keyword>
<dbReference type="Pfam" id="PF00639">
    <property type="entry name" value="Rotamase"/>
    <property type="match status" value="1"/>
</dbReference>
<feature type="chain" id="PRO_5007912449" evidence="7">
    <location>
        <begin position="28"/>
        <end position="349"/>
    </location>
</feature>
<dbReference type="HOGENOM" id="CLU_034646_5_0_7"/>
<gene>
    <name evidence="9" type="ordered locus">Hoch_4874</name>
</gene>
<dbReference type="PROSITE" id="PS01096">
    <property type="entry name" value="PPIC_PPIASE_1"/>
    <property type="match status" value="1"/>
</dbReference>
<dbReference type="eggNOG" id="COG0760">
    <property type="taxonomic scope" value="Bacteria"/>
</dbReference>
<dbReference type="PROSITE" id="PS50198">
    <property type="entry name" value="PPIC_PPIASE_2"/>
    <property type="match status" value="1"/>
</dbReference>
<keyword evidence="4" id="KW-0143">Chaperone</keyword>
<sequence length="349" mass="38459">MPRARSSARALLLAAVACAGLATPALAQQLQGDKGPAVGGGEKRATRTALVLDRVAAVVNDSVILTSELDARLAPLTAGLANINDERERARRGEQLRSQQLDEMISEELVVQEARKSKLNVDDKEVSAALAEIKQQNGLDDTQLAAALAQQGYSMQAYRKEVERQLLHRRAINMLVRPRVTVTDEDVRVRYDTMSRRSAAVSKVRLKHALLSLPPNPSNELLAEAKSKAAAIVEAVRGGASFDDQARQYSDDINTRDSGGDLGWIERGSIATEWEVIVFSMEEGEVRGPVSGPGGLHVFYVEELAKSDLEEFDAVKEQLQSEIYREEMDKEITAWLQELRDKAFIDRKI</sequence>
<keyword evidence="10" id="KW-1185">Reference proteome</keyword>
<reference evidence="9 10" key="1">
    <citation type="journal article" date="2010" name="Stand. Genomic Sci.">
        <title>Complete genome sequence of Haliangium ochraceum type strain (SMP-2).</title>
        <authorList>
            <consortium name="US DOE Joint Genome Institute (JGI-PGF)"/>
            <person name="Ivanova N."/>
            <person name="Daum C."/>
            <person name="Lang E."/>
            <person name="Abt B."/>
            <person name="Kopitz M."/>
            <person name="Saunders E."/>
            <person name="Lapidus A."/>
            <person name="Lucas S."/>
            <person name="Glavina Del Rio T."/>
            <person name="Nolan M."/>
            <person name="Tice H."/>
            <person name="Copeland A."/>
            <person name="Cheng J.F."/>
            <person name="Chen F."/>
            <person name="Bruce D."/>
            <person name="Goodwin L."/>
            <person name="Pitluck S."/>
            <person name="Mavromatis K."/>
            <person name="Pati A."/>
            <person name="Mikhailova N."/>
            <person name="Chen A."/>
            <person name="Palaniappan K."/>
            <person name="Land M."/>
            <person name="Hauser L."/>
            <person name="Chang Y.J."/>
            <person name="Jeffries C.D."/>
            <person name="Detter J.C."/>
            <person name="Brettin T."/>
            <person name="Rohde M."/>
            <person name="Goker M."/>
            <person name="Bristow J."/>
            <person name="Markowitz V."/>
            <person name="Eisen J.A."/>
            <person name="Hugenholtz P."/>
            <person name="Kyrpides N.C."/>
            <person name="Klenk H.P."/>
        </authorList>
    </citation>
    <scope>NUCLEOTIDE SEQUENCE [LARGE SCALE GENOMIC DNA]</scope>
    <source>
        <strain evidence="10">DSM 14365 / CIP 107738 / JCM 11303 / AJ 13395 / SMP-2</strain>
    </source>
</reference>
<feature type="signal peptide" evidence="7">
    <location>
        <begin position="1"/>
        <end position="27"/>
    </location>
</feature>
<evidence type="ECO:0000256" key="3">
    <source>
        <dbReference type="ARBA" id="ARBA00023110"/>
    </source>
</evidence>
<evidence type="ECO:0000259" key="8">
    <source>
        <dbReference type="PROSITE" id="PS50198"/>
    </source>
</evidence>
<accession>D0LTZ9</accession>
<dbReference type="SUPFAM" id="SSF109998">
    <property type="entry name" value="Triger factor/SurA peptide-binding domain-like"/>
    <property type="match status" value="1"/>
</dbReference>
<keyword evidence="3 6" id="KW-0697">Rotamase</keyword>
<dbReference type="Proteomes" id="UP000001880">
    <property type="component" value="Chromosome"/>
</dbReference>
<dbReference type="InterPro" id="IPR027304">
    <property type="entry name" value="Trigger_fact/SurA_dom_sf"/>
</dbReference>
<name>D0LTZ9_HALO1</name>
<organism evidence="9 10">
    <name type="scientific">Haliangium ochraceum (strain DSM 14365 / JCM 11303 / SMP-2)</name>
    <dbReference type="NCBI Taxonomy" id="502025"/>
    <lineage>
        <taxon>Bacteria</taxon>
        <taxon>Pseudomonadati</taxon>
        <taxon>Myxococcota</taxon>
        <taxon>Polyangia</taxon>
        <taxon>Haliangiales</taxon>
        <taxon>Kofleriaceae</taxon>
        <taxon>Haliangium</taxon>
    </lineage>
</organism>
<dbReference type="InterPro" id="IPR023058">
    <property type="entry name" value="PPIase_PpiC_CS"/>
</dbReference>